<evidence type="ECO:0000313" key="3">
    <source>
        <dbReference type="Proteomes" id="UP000593571"/>
    </source>
</evidence>
<comment type="caution">
    <text evidence="2">The sequence shown here is derived from an EMBL/GenBank/DDBJ whole genome shotgun (WGS) entry which is preliminary data.</text>
</comment>
<dbReference type="EMBL" id="JACASE010000005">
    <property type="protein sequence ID" value="KAF6468148.1"/>
    <property type="molecule type" value="Genomic_DNA"/>
</dbReference>
<keyword evidence="3" id="KW-1185">Reference proteome</keyword>
<reference evidence="2 3" key="1">
    <citation type="journal article" date="2020" name="Nature">
        <title>Six reference-quality genomes reveal evolution of bat adaptations.</title>
        <authorList>
            <person name="Jebb D."/>
            <person name="Huang Z."/>
            <person name="Pippel M."/>
            <person name="Hughes G.M."/>
            <person name="Lavrichenko K."/>
            <person name="Devanna P."/>
            <person name="Winkler S."/>
            <person name="Jermiin L.S."/>
            <person name="Skirmuntt E.C."/>
            <person name="Katzourakis A."/>
            <person name="Burkitt-Gray L."/>
            <person name="Ray D.A."/>
            <person name="Sullivan K.A.M."/>
            <person name="Roscito J.G."/>
            <person name="Kirilenko B.M."/>
            <person name="Davalos L.M."/>
            <person name="Corthals A.P."/>
            <person name="Power M.L."/>
            <person name="Jones G."/>
            <person name="Ransome R.D."/>
            <person name="Dechmann D.K.N."/>
            <person name="Locatelli A.G."/>
            <person name="Puechmaille S.J."/>
            <person name="Fedrigo O."/>
            <person name="Jarvis E.D."/>
            <person name="Hiller M."/>
            <person name="Vernes S.C."/>
            <person name="Myers E.W."/>
            <person name="Teeling E.C."/>
        </authorList>
    </citation>
    <scope>NUCLEOTIDE SEQUENCE [LARGE SCALE GENOMIC DNA]</scope>
    <source>
        <strain evidence="2">MRouAeg1</strain>
        <tissue evidence="2">Muscle</tissue>
    </source>
</reference>
<dbReference type="Proteomes" id="UP000593571">
    <property type="component" value="Unassembled WGS sequence"/>
</dbReference>
<evidence type="ECO:0000313" key="2">
    <source>
        <dbReference type="EMBL" id="KAF6468148.1"/>
    </source>
</evidence>
<accession>A0A7J8H7I5</accession>
<evidence type="ECO:0000256" key="1">
    <source>
        <dbReference type="SAM" id="MobiDB-lite"/>
    </source>
</evidence>
<gene>
    <name evidence="2" type="ORF">HJG63_019008</name>
</gene>
<feature type="region of interest" description="Disordered" evidence="1">
    <location>
        <begin position="1"/>
        <end position="52"/>
    </location>
</feature>
<sequence length="95" mass="10872">MSDNFDKSNINEAEKSKSNDSEQSLEDAAEGSDEALQKKIKSGSPSTQRVQRPHSLFTIAKIWKQPKCSSMDEWIKKTWYICIMEFNSVIKKVKS</sequence>
<proteinExistence type="predicted"/>
<name>A0A7J8H7I5_ROUAE</name>
<protein>
    <submittedName>
        <fullName evidence="2">T-complex 11 like 1</fullName>
    </submittedName>
</protein>
<dbReference type="AlphaFoldDB" id="A0A7J8H7I5"/>
<organism evidence="2 3">
    <name type="scientific">Rousettus aegyptiacus</name>
    <name type="common">Egyptian fruit bat</name>
    <name type="synonym">Pteropus aegyptiacus</name>
    <dbReference type="NCBI Taxonomy" id="9407"/>
    <lineage>
        <taxon>Eukaryota</taxon>
        <taxon>Metazoa</taxon>
        <taxon>Chordata</taxon>
        <taxon>Craniata</taxon>
        <taxon>Vertebrata</taxon>
        <taxon>Euteleostomi</taxon>
        <taxon>Mammalia</taxon>
        <taxon>Eutheria</taxon>
        <taxon>Laurasiatheria</taxon>
        <taxon>Chiroptera</taxon>
        <taxon>Yinpterochiroptera</taxon>
        <taxon>Pteropodoidea</taxon>
        <taxon>Pteropodidae</taxon>
        <taxon>Rousettinae</taxon>
        <taxon>Rousettus</taxon>
    </lineage>
</organism>
<feature type="compositionally biased region" description="Acidic residues" evidence="1">
    <location>
        <begin position="23"/>
        <end position="33"/>
    </location>
</feature>